<dbReference type="InterPro" id="IPR043729">
    <property type="entry name" value="DUF5672"/>
</dbReference>
<sequence length="348" mass="39843">MLRNTGRVGSNNVRPILVIGLLVLIVLWGWKLSSPAISPNLHLETIPPKLNTSWHKQVSQEHLTTDENALTGVNTPLGILDRTRVALLIEDRPLPYLIPLLLHFISVVPPEWSFRFMGSKDSIAMMESNPTVRRYIEARKLFLDLIPYHIVPNLNSYDTMNNLLSRPWLYEEWLWPAEWIFLFQDDSMICSASKLTLNDFVDEGWSFLGASSHSHDKPHSTGGGFSLRYVPHLIKQLRTYSFDDWRRDGRIASEDYYFSMAMWDLPEAKMPFGPDAIRFGVVFEWSEKPEEMPLGFHPFSSDGMFRGEGGQENQKRAYEYCPELAIITVGRWDCQCSPNSHRPGGLGG</sequence>
<keyword evidence="1" id="KW-1133">Transmembrane helix</keyword>
<proteinExistence type="predicted"/>
<name>A0A9W8YKW6_9PEZI</name>
<evidence type="ECO:0000259" key="2">
    <source>
        <dbReference type="Pfam" id="PF18922"/>
    </source>
</evidence>
<accession>A0A9W8YKW6</accession>
<gene>
    <name evidence="3" type="ORF">N0V93_009502</name>
</gene>
<protein>
    <recommendedName>
        <fullName evidence="2">DUF5672 domain-containing protein</fullName>
    </recommendedName>
</protein>
<keyword evidence="1" id="KW-0812">Transmembrane</keyword>
<feature type="domain" description="DUF5672" evidence="2">
    <location>
        <begin position="154"/>
        <end position="297"/>
    </location>
</feature>
<comment type="caution">
    <text evidence="3">The sequence shown here is derived from an EMBL/GenBank/DDBJ whole genome shotgun (WGS) entry which is preliminary data.</text>
</comment>
<evidence type="ECO:0000313" key="4">
    <source>
        <dbReference type="Proteomes" id="UP001140453"/>
    </source>
</evidence>
<dbReference type="AlphaFoldDB" id="A0A9W8YKW6"/>
<dbReference type="OrthoDB" id="10025998at2759"/>
<keyword evidence="4" id="KW-1185">Reference proteome</keyword>
<dbReference type="EMBL" id="JAPEVB010000006">
    <property type="protein sequence ID" value="KAJ4386604.1"/>
    <property type="molecule type" value="Genomic_DNA"/>
</dbReference>
<dbReference type="Proteomes" id="UP001140453">
    <property type="component" value="Unassembled WGS sequence"/>
</dbReference>
<dbReference type="Pfam" id="PF18922">
    <property type="entry name" value="DUF5672"/>
    <property type="match status" value="1"/>
</dbReference>
<evidence type="ECO:0000313" key="3">
    <source>
        <dbReference type="EMBL" id="KAJ4386604.1"/>
    </source>
</evidence>
<feature type="transmembrane region" description="Helical" evidence="1">
    <location>
        <begin position="12"/>
        <end position="30"/>
    </location>
</feature>
<keyword evidence="1" id="KW-0472">Membrane</keyword>
<reference evidence="3" key="1">
    <citation type="submission" date="2022-10" db="EMBL/GenBank/DDBJ databases">
        <title>Tapping the CABI collections for fungal endophytes: first genome assemblies for Collariella, Neodidymelliopsis, Ascochyta clinopodiicola, Didymella pomorum, Didymosphaeria variabile, Neocosmospora piperis and Neocucurbitaria cava.</title>
        <authorList>
            <person name="Hill R."/>
        </authorList>
    </citation>
    <scope>NUCLEOTIDE SEQUENCE</scope>
    <source>
        <strain evidence="3">IMI 355082</strain>
    </source>
</reference>
<evidence type="ECO:0000256" key="1">
    <source>
        <dbReference type="SAM" id="Phobius"/>
    </source>
</evidence>
<organism evidence="3 4">
    <name type="scientific">Gnomoniopsis smithogilvyi</name>
    <dbReference type="NCBI Taxonomy" id="1191159"/>
    <lineage>
        <taxon>Eukaryota</taxon>
        <taxon>Fungi</taxon>
        <taxon>Dikarya</taxon>
        <taxon>Ascomycota</taxon>
        <taxon>Pezizomycotina</taxon>
        <taxon>Sordariomycetes</taxon>
        <taxon>Sordariomycetidae</taxon>
        <taxon>Diaporthales</taxon>
        <taxon>Gnomoniaceae</taxon>
        <taxon>Gnomoniopsis</taxon>
    </lineage>
</organism>